<dbReference type="InterPro" id="IPR001881">
    <property type="entry name" value="EGF-like_Ca-bd_dom"/>
</dbReference>
<keyword evidence="13" id="KW-0245">EGF-like domain</keyword>
<dbReference type="InterPro" id="IPR000742">
    <property type="entry name" value="EGF"/>
</dbReference>
<dbReference type="InterPro" id="IPR013783">
    <property type="entry name" value="Ig-like_fold"/>
</dbReference>
<evidence type="ECO:0000259" key="16">
    <source>
        <dbReference type="PROSITE" id="PS50055"/>
    </source>
</evidence>
<proteinExistence type="inferred from homology"/>
<evidence type="ECO:0000259" key="19">
    <source>
        <dbReference type="PROSITE" id="PS50853"/>
    </source>
</evidence>
<feature type="region of interest" description="Disordered" evidence="14">
    <location>
        <begin position="882"/>
        <end position="901"/>
    </location>
</feature>
<dbReference type="InterPro" id="IPR036179">
    <property type="entry name" value="Ig-like_dom_sf"/>
</dbReference>
<dbReference type="PANTHER" id="PTHR19134">
    <property type="entry name" value="RECEPTOR-TYPE TYROSINE-PROTEIN PHOSPHATASE"/>
    <property type="match status" value="1"/>
</dbReference>
<evidence type="ECO:0000256" key="8">
    <source>
        <dbReference type="ARBA" id="ARBA00023136"/>
    </source>
</evidence>
<dbReference type="PROSITE" id="PS50026">
    <property type="entry name" value="EGF_3"/>
    <property type="match status" value="1"/>
</dbReference>
<dbReference type="CDD" id="cd01099">
    <property type="entry name" value="PAN_AP_HGF"/>
    <property type="match status" value="1"/>
</dbReference>
<feature type="compositionally biased region" description="Basic residues" evidence="14">
    <location>
        <begin position="975"/>
        <end position="993"/>
    </location>
</feature>
<keyword evidence="5" id="KW-0677">Repeat</keyword>
<evidence type="ECO:0000313" key="21">
    <source>
        <dbReference type="EMBL" id="CAH1243135.1"/>
    </source>
</evidence>
<evidence type="ECO:0000256" key="11">
    <source>
        <dbReference type="ARBA" id="ARBA00023319"/>
    </source>
</evidence>
<evidence type="ECO:0000256" key="14">
    <source>
        <dbReference type="SAM" id="MobiDB-lite"/>
    </source>
</evidence>
<dbReference type="SUPFAM" id="SSF57414">
    <property type="entry name" value="Hairpin loop containing domain-like"/>
    <property type="match status" value="1"/>
</dbReference>
<keyword evidence="8" id="KW-0472">Membrane</keyword>
<dbReference type="SMART" id="SM00181">
    <property type="entry name" value="EGF"/>
    <property type="match status" value="8"/>
</dbReference>
<feature type="domain" description="Ig-like" evidence="18">
    <location>
        <begin position="704"/>
        <end position="799"/>
    </location>
</feature>
<accession>A0A8K0E8M1</accession>
<dbReference type="EMBL" id="OV696698">
    <property type="protein sequence ID" value="CAH1243135.1"/>
    <property type="molecule type" value="Genomic_DNA"/>
</dbReference>
<evidence type="ECO:0000256" key="10">
    <source>
        <dbReference type="ARBA" id="ARBA00023170"/>
    </source>
</evidence>
<evidence type="ECO:0000256" key="12">
    <source>
        <dbReference type="ARBA" id="ARBA00051722"/>
    </source>
</evidence>
<dbReference type="PROSITE" id="PS50948">
    <property type="entry name" value="PAN"/>
    <property type="match status" value="1"/>
</dbReference>
<dbReference type="SUPFAM" id="SSF57196">
    <property type="entry name" value="EGF/Laminin"/>
    <property type="match status" value="1"/>
</dbReference>
<feature type="region of interest" description="Disordered" evidence="14">
    <location>
        <begin position="938"/>
        <end position="1003"/>
    </location>
</feature>
<keyword evidence="6" id="KW-0378">Hydrolase</keyword>
<evidence type="ECO:0000256" key="1">
    <source>
        <dbReference type="ARBA" id="ARBA00004167"/>
    </source>
</evidence>
<feature type="domain" description="EGF-like" evidence="15">
    <location>
        <begin position="197"/>
        <end position="232"/>
    </location>
</feature>
<dbReference type="GO" id="GO:0004725">
    <property type="term" value="F:protein tyrosine phosphatase activity"/>
    <property type="evidence" value="ECO:0007669"/>
    <property type="project" value="UniProtKB-EC"/>
</dbReference>
<evidence type="ECO:0000256" key="6">
    <source>
        <dbReference type="ARBA" id="ARBA00022801"/>
    </source>
</evidence>
<feature type="domain" description="Tyrosine specific protein phosphatases" evidence="17">
    <location>
        <begin position="1494"/>
        <end position="1569"/>
    </location>
</feature>
<dbReference type="InterPro" id="IPR000242">
    <property type="entry name" value="PTP_cat"/>
</dbReference>
<comment type="subcellular location">
    <subcellularLocation>
        <location evidence="1">Membrane</location>
        <topology evidence="1">Single-pass membrane protein</topology>
    </subcellularLocation>
</comment>
<dbReference type="PROSITE" id="PS00383">
    <property type="entry name" value="TYR_PHOSPHATASE_1"/>
    <property type="match status" value="2"/>
</dbReference>
<dbReference type="InterPro" id="IPR000387">
    <property type="entry name" value="Tyr_Pase_dom"/>
</dbReference>
<dbReference type="FunFam" id="3.90.190.10:FF:000088">
    <property type="entry name" value="Receptor protein-tyrosine phosphatase LAR"/>
    <property type="match status" value="1"/>
</dbReference>
<comment type="similarity">
    <text evidence="2">Belongs to the protein-tyrosine phosphatase family. Receptor class 2A subfamily.</text>
</comment>
<dbReference type="SMART" id="SM00408">
    <property type="entry name" value="IGc2"/>
    <property type="match status" value="1"/>
</dbReference>
<dbReference type="InterPro" id="IPR003599">
    <property type="entry name" value="Ig_sub"/>
</dbReference>
<dbReference type="FunFam" id="3.90.190.10:FF:000021">
    <property type="entry name" value="Receptor-type tyrosine-protein phosphatase alpha"/>
    <property type="match status" value="1"/>
</dbReference>
<feature type="disulfide bond" evidence="13">
    <location>
        <begin position="222"/>
        <end position="231"/>
    </location>
</feature>
<evidence type="ECO:0000259" key="15">
    <source>
        <dbReference type="PROSITE" id="PS50026"/>
    </source>
</evidence>
<dbReference type="InterPro" id="IPR029021">
    <property type="entry name" value="Prot-tyrosine_phosphatase-like"/>
</dbReference>
<dbReference type="GO" id="GO:0005509">
    <property type="term" value="F:calcium ion binding"/>
    <property type="evidence" value="ECO:0007669"/>
    <property type="project" value="InterPro"/>
</dbReference>
<dbReference type="InterPro" id="IPR003609">
    <property type="entry name" value="Pan_app"/>
</dbReference>
<keyword evidence="11" id="KW-0393">Immunoglobulin domain</keyword>
<dbReference type="PROSITE" id="PS50056">
    <property type="entry name" value="TYR_PHOSPHATASE_2"/>
    <property type="match status" value="2"/>
</dbReference>
<dbReference type="PROSITE" id="PS50853">
    <property type="entry name" value="FN3"/>
    <property type="match status" value="1"/>
</dbReference>
<organism evidence="21 22">
    <name type="scientific">Branchiostoma lanceolatum</name>
    <name type="common">Common lancelet</name>
    <name type="synonym">Amphioxus lanceolatum</name>
    <dbReference type="NCBI Taxonomy" id="7740"/>
    <lineage>
        <taxon>Eukaryota</taxon>
        <taxon>Metazoa</taxon>
        <taxon>Chordata</taxon>
        <taxon>Cephalochordata</taxon>
        <taxon>Leptocardii</taxon>
        <taxon>Amphioxiformes</taxon>
        <taxon>Branchiostomatidae</taxon>
        <taxon>Branchiostoma</taxon>
    </lineage>
</organism>
<dbReference type="InterPro" id="IPR013098">
    <property type="entry name" value="Ig_I-set"/>
</dbReference>
<dbReference type="Proteomes" id="UP000838412">
    <property type="component" value="Chromosome 13"/>
</dbReference>
<keyword evidence="4" id="KW-0732">Signal</keyword>
<dbReference type="PROSITE" id="PS00022">
    <property type="entry name" value="EGF_1"/>
    <property type="match status" value="1"/>
</dbReference>
<evidence type="ECO:0000256" key="5">
    <source>
        <dbReference type="ARBA" id="ARBA00022737"/>
    </source>
</evidence>
<dbReference type="SUPFAM" id="SSF48726">
    <property type="entry name" value="Immunoglobulin"/>
    <property type="match status" value="1"/>
</dbReference>
<evidence type="ECO:0000256" key="9">
    <source>
        <dbReference type="ARBA" id="ARBA00023157"/>
    </source>
</evidence>
<dbReference type="OrthoDB" id="6131898at2759"/>
<evidence type="ECO:0000259" key="18">
    <source>
        <dbReference type="PROSITE" id="PS50835"/>
    </source>
</evidence>
<feature type="disulfide bond" evidence="13">
    <location>
        <begin position="201"/>
        <end position="211"/>
    </location>
</feature>
<feature type="domain" description="Tyrosine-protein phosphatase" evidence="16">
    <location>
        <begin position="1320"/>
        <end position="1578"/>
    </location>
</feature>
<dbReference type="Pfam" id="PF07679">
    <property type="entry name" value="I-set"/>
    <property type="match status" value="1"/>
</dbReference>
<name>A0A8K0E8M1_BRALA</name>
<dbReference type="InterPro" id="IPR036116">
    <property type="entry name" value="FN3_sf"/>
</dbReference>
<keyword evidence="7" id="KW-0904">Protein phosphatase</keyword>
<keyword evidence="22" id="KW-1185">Reference proteome</keyword>
<dbReference type="SMART" id="SM00060">
    <property type="entry name" value="FN3"/>
    <property type="match status" value="1"/>
</dbReference>
<dbReference type="Pfam" id="PF00041">
    <property type="entry name" value="fn3"/>
    <property type="match status" value="1"/>
</dbReference>
<dbReference type="SUPFAM" id="SSF49265">
    <property type="entry name" value="Fibronectin type III"/>
    <property type="match status" value="1"/>
</dbReference>
<dbReference type="PRINTS" id="PR00700">
    <property type="entry name" value="PRTYPHPHTASE"/>
</dbReference>
<dbReference type="InterPro" id="IPR050348">
    <property type="entry name" value="Protein-Tyr_Phosphatase"/>
</dbReference>
<feature type="domain" description="Tyrosine-protein phosphatase" evidence="16">
    <location>
        <begin position="1026"/>
        <end position="1288"/>
    </location>
</feature>
<comment type="caution">
    <text evidence="13">Lacks conserved residue(s) required for the propagation of feature annotation.</text>
</comment>
<dbReference type="Gene3D" id="2.10.25.10">
    <property type="entry name" value="Laminin"/>
    <property type="match status" value="1"/>
</dbReference>
<dbReference type="InterPro" id="IPR003961">
    <property type="entry name" value="FN3_dom"/>
</dbReference>
<dbReference type="SMART" id="SM00179">
    <property type="entry name" value="EGF_CA"/>
    <property type="match status" value="1"/>
</dbReference>
<dbReference type="Pfam" id="PF00102">
    <property type="entry name" value="Y_phosphatase"/>
    <property type="match status" value="2"/>
</dbReference>
<dbReference type="PROSITE" id="PS50055">
    <property type="entry name" value="TYR_PHOSPHATASE_PTP"/>
    <property type="match status" value="2"/>
</dbReference>
<dbReference type="SMART" id="SM00473">
    <property type="entry name" value="PAN_AP"/>
    <property type="match status" value="1"/>
</dbReference>
<evidence type="ECO:0000313" key="22">
    <source>
        <dbReference type="Proteomes" id="UP000838412"/>
    </source>
</evidence>
<feature type="domain" description="Tyrosine specific protein phosphatases" evidence="17">
    <location>
        <begin position="1205"/>
        <end position="1279"/>
    </location>
</feature>
<dbReference type="InterPro" id="IPR000152">
    <property type="entry name" value="EGF-type_Asp/Asn_hydroxyl_site"/>
</dbReference>
<reference evidence="21" key="1">
    <citation type="submission" date="2022-01" db="EMBL/GenBank/DDBJ databases">
        <authorList>
            <person name="Braso-Vives M."/>
        </authorList>
    </citation>
    <scope>NUCLEOTIDE SEQUENCE</scope>
</reference>
<protein>
    <recommendedName>
        <fullName evidence="3">protein-tyrosine-phosphatase</fullName>
        <ecNumber evidence="3">3.1.3.48</ecNumber>
    </recommendedName>
</protein>
<dbReference type="PROSITE" id="PS00010">
    <property type="entry name" value="ASX_HYDROXYL"/>
    <property type="match status" value="1"/>
</dbReference>
<dbReference type="CDD" id="cd00063">
    <property type="entry name" value="FN3"/>
    <property type="match status" value="1"/>
</dbReference>
<dbReference type="SUPFAM" id="SSF52799">
    <property type="entry name" value="(Phosphotyrosine protein) phosphatases II"/>
    <property type="match status" value="2"/>
</dbReference>
<feature type="domain" description="Apple" evidence="20">
    <location>
        <begin position="110"/>
        <end position="201"/>
    </location>
</feature>
<dbReference type="GO" id="GO:0016020">
    <property type="term" value="C:membrane"/>
    <property type="evidence" value="ECO:0007669"/>
    <property type="project" value="UniProtKB-SubCell"/>
</dbReference>
<evidence type="ECO:0000256" key="3">
    <source>
        <dbReference type="ARBA" id="ARBA00013064"/>
    </source>
</evidence>
<dbReference type="Gene3D" id="2.170.300.10">
    <property type="entry name" value="Tie2 ligand-binding domain superfamily"/>
    <property type="match status" value="5"/>
</dbReference>
<dbReference type="PANTHER" id="PTHR19134:SF555">
    <property type="entry name" value="RECEPTOR-TYPE TYROSINE-PROTEIN PHOSPHATASE DELTA-LIKE ISOFORM X1"/>
    <property type="match status" value="1"/>
</dbReference>
<dbReference type="InterPro" id="IPR007110">
    <property type="entry name" value="Ig-like_dom"/>
</dbReference>
<dbReference type="Gene3D" id="1.20.5.510">
    <property type="entry name" value="Single helix bin"/>
    <property type="match status" value="1"/>
</dbReference>
<sequence length="1589" mass="168880">MVGVWTGQAGSTAGTGWEYGRDTLGVRTGQAGTCTGDNIGTNCDKTCWIDGDCPGHLLCVMDPYGCSCAPGLMGIECNTVCAEGLYGAGCTQTCHCANGPTDCDRKTGACARGCLHPWVGDSCMGLAFNNNEFIDDISPEECARRCLQGTTTVPPGQCRSYDYFIDGSTIQCVLSKKNTDDAGANLVSDSRFDYYHRNEFCIPNPCLHGSCTNEANGYSCTCEAGWKGVTCETACGSGEFGPGCTGTCHCASGGDVCDVMTGVCSSGGCADGWKGGGNCQTACTAGEFGPGCTSTCHCLNGGSACNPETGACDGGCAVGWKGNDCQTVCTPEEFGPGCTGTCHCASGGSVCNITNGVCSSGGCAAGWKGGGNCQTPCTAGEFGPGCTGTCNCLNGGSACNPETGACTGGCAAGWKGNDCQTVCDPGKFGPGCTGTCHCASGSSVCSIQTGVCSSGGCEAGWKENDCQTACTPGEFGPGCTGICHCADGGSVCDVMTGVCSDGGCAAGWKGSNCQTVCSPGEFGPGCTGTCHCASGGSVCDVMTGVCSSGGCAAGWKENDCQTVCSPGEFGPSCTGTCHCASGGSVCSIQTGVCSSGGCAAGWKENDCQTVCTPGEFGPGCTGTCHCADGGSVCDVMTGICTSGGCAAGWEGVDCQTGCDAGSYGQGCTETCGHCVADTTCDVTTGICTGCEPPWIGGFCVEILAEVIEHPHDLDIPLNQPATFTCTGRGEPLPTVLWHHGNDQLSANGEMLINATTDRSSHTVTSTLTISSVKRGNNGQYTCRSINGTISDTSQAAQLKVLERPEITIESVESSGSTTLQVRWKVEYTGNLDITESELSCRPSDEAVISDLEPTVLNGTQRIHEISGLSPATNYTVQVKARNSEGWSDPVEATGRTDYAPPQPSQGAVIGGTVGAVIVLIGLLAAGFFIYRRRQPWKEEEPMRPSVPQRRHKKDDEDTQLGAIGPAASPVVKPKTPLRPKQQRHSRAGSRKSTRAPPVPIDFRQPIPIDRLESEFARRHANDDQLFNEEYAALPKTLGREHAEAYYDEQHAPKNKFRNIIAYDNGIVQLTPIDGVPGSTYINASHVDGYKEPDKFIASQAPMDNTIADFWRMIWETGSTAIVMVTNLEEKGKKKCSQYWPDSGEKTYIPGGAYGALTVKLEEAVPMVDYVTRVFLLSKARERRVRKVTHFHFIGWPDFGLPKSPTGLLKFRKTVMSSLTSSDRPIVVHCSAGVGRTGTFITVDAMLDMIKEEGKVDVFGFVEKMRQNRSFMVQTEAQYVFIFKALLEDYLYGDTETEVANIHRYMGKLNTENPETHKTGFETEFEKLTRIAVDKANMRSGNLPENLSKNRVLQVLPYDTTRVFLQQKPGVKGADYVNASFIDGYNMKDAYIATQGPLDRTVEDFWRMVWEWNSCSIVMLTELKEKSQSKCVMYWPEDGSQSFGDFTVSLSDQTDYPDYTLRTLHLRKGQGGSTRAVQQFHFHGWPEVGIPDNAAGMIDLIGQVQKQQQHSGNGPITVHCSAGAGRTGAFCAISTVLERVKAEGVCDVFQVVKTLRMQRPHMVQTLDQYQFCYQAVVEYLDSFDHYANFR</sequence>
<dbReference type="Gene3D" id="3.50.4.10">
    <property type="entry name" value="Hepatocyte Growth Factor"/>
    <property type="match status" value="1"/>
</dbReference>
<keyword evidence="9 13" id="KW-1015">Disulfide bond</keyword>
<dbReference type="EC" id="3.1.3.48" evidence="3"/>
<dbReference type="InterPro" id="IPR003598">
    <property type="entry name" value="Ig_sub2"/>
</dbReference>
<dbReference type="InterPro" id="IPR016130">
    <property type="entry name" value="Tyr_Pase_AS"/>
</dbReference>
<evidence type="ECO:0000259" key="20">
    <source>
        <dbReference type="PROSITE" id="PS50948"/>
    </source>
</evidence>
<feature type="domain" description="Fibronectin type-III" evidence="19">
    <location>
        <begin position="804"/>
        <end position="902"/>
    </location>
</feature>
<evidence type="ECO:0000259" key="17">
    <source>
        <dbReference type="PROSITE" id="PS50056"/>
    </source>
</evidence>
<keyword evidence="10" id="KW-0675">Receptor</keyword>
<dbReference type="PROSITE" id="PS50835">
    <property type="entry name" value="IG_LIKE"/>
    <property type="match status" value="1"/>
</dbReference>
<evidence type="ECO:0000256" key="13">
    <source>
        <dbReference type="PROSITE-ProRule" id="PRU00076"/>
    </source>
</evidence>
<dbReference type="Gene3D" id="2.60.40.10">
    <property type="entry name" value="Immunoglobulins"/>
    <property type="match status" value="2"/>
</dbReference>
<evidence type="ECO:0000256" key="2">
    <source>
        <dbReference type="ARBA" id="ARBA00010504"/>
    </source>
</evidence>
<dbReference type="CDD" id="cd00054">
    <property type="entry name" value="EGF_CA"/>
    <property type="match status" value="1"/>
</dbReference>
<gene>
    <name evidence="21" type="primary">PTPRA</name>
    <name evidence="21" type="ORF">BLAG_LOCUS6235</name>
</gene>
<dbReference type="SMART" id="SM00194">
    <property type="entry name" value="PTPc"/>
    <property type="match status" value="2"/>
</dbReference>
<dbReference type="InterPro" id="IPR003595">
    <property type="entry name" value="Tyr_Pase_cat"/>
</dbReference>
<dbReference type="SMART" id="SM00409">
    <property type="entry name" value="IG"/>
    <property type="match status" value="1"/>
</dbReference>
<dbReference type="SMART" id="SM00404">
    <property type="entry name" value="PTPc_motif"/>
    <property type="match status" value="2"/>
</dbReference>
<evidence type="ECO:0000256" key="7">
    <source>
        <dbReference type="ARBA" id="ARBA00022912"/>
    </source>
</evidence>
<comment type="catalytic activity">
    <reaction evidence="12">
        <text>O-phospho-L-tyrosyl-[protein] + H2O = L-tyrosyl-[protein] + phosphate</text>
        <dbReference type="Rhea" id="RHEA:10684"/>
        <dbReference type="Rhea" id="RHEA-COMP:10136"/>
        <dbReference type="Rhea" id="RHEA-COMP:20101"/>
        <dbReference type="ChEBI" id="CHEBI:15377"/>
        <dbReference type="ChEBI" id="CHEBI:43474"/>
        <dbReference type="ChEBI" id="CHEBI:46858"/>
        <dbReference type="ChEBI" id="CHEBI:61978"/>
        <dbReference type="EC" id="3.1.3.48"/>
    </reaction>
</comment>
<dbReference type="Gene3D" id="3.90.190.10">
    <property type="entry name" value="Protein tyrosine phosphatase superfamily"/>
    <property type="match status" value="2"/>
</dbReference>
<evidence type="ECO:0000256" key="4">
    <source>
        <dbReference type="ARBA" id="ARBA00022729"/>
    </source>
</evidence>